<dbReference type="InterPro" id="IPR004154">
    <property type="entry name" value="Anticodon-bd"/>
</dbReference>
<dbReference type="Pfam" id="PF13393">
    <property type="entry name" value="tRNA-synt_His"/>
    <property type="match status" value="1"/>
</dbReference>
<feature type="domain" description="Class II Histidinyl-tRNA synthetase (HisRS)-like catalytic core" evidence="9">
    <location>
        <begin position="31"/>
        <end position="335"/>
    </location>
</feature>
<evidence type="ECO:0000259" key="9">
    <source>
        <dbReference type="Pfam" id="PF13393"/>
    </source>
</evidence>
<comment type="catalytic activity">
    <reaction evidence="6">
        <text>tRNA(His) + L-histidine + ATP = L-histidyl-tRNA(His) + AMP + diphosphate + H(+)</text>
        <dbReference type="Rhea" id="RHEA:17313"/>
        <dbReference type="Rhea" id="RHEA-COMP:9665"/>
        <dbReference type="Rhea" id="RHEA-COMP:9689"/>
        <dbReference type="ChEBI" id="CHEBI:15378"/>
        <dbReference type="ChEBI" id="CHEBI:30616"/>
        <dbReference type="ChEBI" id="CHEBI:33019"/>
        <dbReference type="ChEBI" id="CHEBI:57595"/>
        <dbReference type="ChEBI" id="CHEBI:78442"/>
        <dbReference type="ChEBI" id="CHEBI:78527"/>
        <dbReference type="ChEBI" id="CHEBI:456215"/>
        <dbReference type="EC" id="6.1.1.21"/>
    </reaction>
</comment>
<evidence type="ECO:0000256" key="1">
    <source>
        <dbReference type="ARBA" id="ARBA00008226"/>
    </source>
</evidence>
<comment type="caution">
    <text evidence="10">The sequence shown here is derived from an EMBL/GenBank/DDBJ whole genome shotgun (WGS) entry which is preliminary data.</text>
</comment>
<evidence type="ECO:0000313" key="11">
    <source>
        <dbReference type="Proteomes" id="UP000228533"/>
    </source>
</evidence>
<dbReference type="InterPro" id="IPR041715">
    <property type="entry name" value="HisRS-like_core"/>
</dbReference>
<feature type="domain" description="Anticodon-binding" evidence="8">
    <location>
        <begin position="356"/>
        <end position="443"/>
    </location>
</feature>
<protein>
    <recommendedName>
        <fullName evidence="2">histidine--tRNA ligase</fullName>
        <ecNumber evidence="2">6.1.1.21</ecNumber>
    </recommendedName>
    <alternativeName>
        <fullName evidence="5">Histidyl-tRNA synthetase</fullName>
    </alternativeName>
</protein>
<dbReference type="SUPFAM" id="SSF55681">
    <property type="entry name" value="Class II aaRS and biotin synthetases"/>
    <property type="match status" value="1"/>
</dbReference>
<evidence type="ECO:0000256" key="3">
    <source>
        <dbReference type="ARBA" id="ARBA00022741"/>
    </source>
</evidence>
<evidence type="ECO:0000259" key="8">
    <source>
        <dbReference type="Pfam" id="PF03129"/>
    </source>
</evidence>
<dbReference type="GO" id="GO:0005737">
    <property type="term" value="C:cytoplasm"/>
    <property type="evidence" value="ECO:0007669"/>
    <property type="project" value="InterPro"/>
</dbReference>
<dbReference type="GO" id="GO:0004821">
    <property type="term" value="F:histidine-tRNA ligase activity"/>
    <property type="evidence" value="ECO:0007669"/>
    <property type="project" value="UniProtKB-EC"/>
</dbReference>
<dbReference type="EC" id="6.1.1.21" evidence="2"/>
<dbReference type="SUPFAM" id="SSF52954">
    <property type="entry name" value="Class II aaRS ABD-related"/>
    <property type="match status" value="1"/>
</dbReference>
<dbReference type="EMBL" id="PFAM01000005">
    <property type="protein sequence ID" value="PIT96372.1"/>
    <property type="molecule type" value="Genomic_DNA"/>
</dbReference>
<keyword evidence="4" id="KW-0030">Aminoacyl-tRNA synthetase</keyword>
<organism evidence="10 11">
    <name type="scientific">Candidatus Falkowbacteria bacterium CG10_big_fil_rev_8_21_14_0_10_37_14</name>
    <dbReference type="NCBI Taxonomy" id="1974561"/>
    <lineage>
        <taxon>Bacteria</taxon>
        <taxon>Candidatus Falkowiibacteriota</taxon>
    </lineage>
</organism>
<dbReference type="InterPro" id="IPR036621">
    <property type="entry name" value="Anticodon-bd_dom_sf"/>
</dbReference>
<sequence length="449" mass="50556">MPSKTNNNRYKKTIEVPKKSKETALLSKVRGLKDVLPDEYKYWDLVNRKLNDLAKIYNFQRTELPLLEYQSLYDKAAGKNSVLVTEELALMQTKTGEKVALRPDVLPGLVRSLLEHGLLNLGGIVKSFWTGPVVVYDAAQGGRARQFTQASFDLLGNFGASGDVQLILMAYHFFEELQLEVEVQVNSVGCQECHQAYLKELNEAWKERGRKAKLCNDCKKAVLKNPLAVFACRETACIEVAAELPPAVDHLCDGCRKHFERVLEFLDNLSIPYALNTKLFELRGYDFWSKTIFEIVPLGETRRHTALASGGNYAGLIDILGAKIGAASGIVIDVERTISRIRSHNITVGGSEKIDIFIAQLAESAKQKCMTLFEELRRAGFKVREHFICDNLKGQLDEAEKVNARFTLILGQKELMDDTILLRDMESGVQETIDMRKLVNELDRRLNIG</sequence>
<dbReference type="InterPro" id="IPR045864">
    <property type="entry name" value="aa-tRNA-synth_II/BPL/LPL"/>
</dbReference>
<dbReference type="InterPro" id="IPR004516">
    <property type="entry name" value="HisRS/HisZ"/>
</dbReference>
<feature type="binding site" evidence="7">
    <location>
        <position position="153"/>
    </location>
    <ligand>
        <name>L-histidine</name>
        <dbReference type="ChEBI" id="CHEBI:57595"/>
    </ligand>
</feature>
<keyword evidence="3" id="KW-0547">Nucleotide-binding</keyword>
<dbReference type="PANTHER" id="PTHR43707">
    <property type="entry name" value="HISTIDYL-TRNA SYNTHETASE"/>
    <property type="match status" value="1"/>
</dbReference>
<proteinExistence type="inferred from homology"/>
<dbReference type="GO" id="GO:0000166">
    <property type="term" value="F:nucleotide binding"/>
    <property type="evidence" value="ECO:0007669"/>
    <property type="project" value="UniProtKB-KW"/>
</dbReference>
<accession>A0A2M6WU95</accession>
<dbReference type="GO" id="GO:0006427">
    <property type="term" value="P:histidyl-tRNA aminoacylation"/>
    <property type="evidence" value="ECO:0007669"/>
    <property type="project" value="TreeGrafter"/>
</dbReference>
<feature type="binding site" evidence="7">
    <location>
        <position position="149"/>
    </location>
    <ligand>
        <name>L-histidine</name>
        <dbReference type="ChEBI" id="CHEBI:57595"/>
    </ligand>
</feature>
<evidence type="ECO:0000256" key="6">
    <source>
        <dbReference type="ARBA" id="ARBA00047639"/>
    </source>
</evidence>
<name>A0A2M6WU95_9BACT</name>
<gene>
    <name evidence="10" type="ORF">COT94_00730</name>
</gene>
<comment type="similarity">
    <text evidence="1">Belongs to the class-II aminoacyl-tRNA synthetase family.</text>
</comment>
<evidence type="ECO:0000256" key="5">
    <source>
        <dbReference type="ARBA" id="ARBA00030619"/>
    </source>
</evidence>
<dbReference type="PIRSF" id="PIRSF001549">
    <property type="entry name" value="His-tRNA_synth"/>
    <property type="match status" value="1"/>
</dbReference>
<evidence type="ECO:0000256" key="4">
    <source>
        <dbReference type="ARBA" id="ARBA00023146"/>
    </source>
</evidence>
<dbReference type="Gene3D" id="3.30.930.10">
    <property type="entry name" value="Bira Bifunctional Protein, Domain 2"/>
    <property type="match status" value="1"/>
</dbReference>
<dbReference type="AlphaFoldDB" id="A0A2M6WU95"/>
<reference evidence="11" key="1">
    <citation type="submission" date="2017-09" db="EMBL/GenBank/DDBJ databases">
        <title>Depth-based differentiation of microbial function through sediment-hosted aquifers and enrichment of novel symbionts in the deep terrestrial subsurface.</title>
        <authorList>
            <person name="Probst A.J."/>
            <person name="Ladd B."/>
            <person name="Jarett J.K."/>
            <person name="Geller-Mcgrath D.E."/>
            <person name="Sieber C.M.K."/>
            <person name="Emerson J.B."/>
            <person name="Anantharaman K."/>
            <person name="Thomas B.C."/>
            <person name="Malmstrom R."/>
            <person name="Stieglmeier M."/>
            <person name="Klingl A."/>
            <person name="Woyke T."/>
            <person name="Ryan C.M."/>
            <person name="Banfield J.F."/>
        </authorList>
    </citation>
    <scope>NUCLEOTIDE SEQUENCE [LARGE SCALE GENOMIC DNA]</scope>
</reference>
<dbReference type="Pfam" id="PF03129">
    <property type="entry name" value="HGTP_anticodon"/>
    <property type="match status" value="1"/>
</dbReference>
<dbReference type="Gene3D" id="3.40.50.800">
    <property type="entry name" value="Anticodon-binding domain"/>
    <property type="match status" value="1"/>
</dbReference>
<dbReference type="PANTHER" id="PTHR43707:SF1">
    <property type="entry name" value="HISTIDINE--TRNA LIGASE, MITOCHONDRIAL-RELATED"/>
    <property type="match status" value="1"/>
</dbReference>
<evidence type="ECO:0000256" key="7">
    <source>
        <dbReference type="PIRSR" id="PIRSR001549-1"/>
    </source>
</evidence>
<keyword evidence="4" id="KW-0436">Ligase</keyword>
<evidence type="ECO:0000313" key="10">
    <source>
        <dbReference type="EMBL" id="PIT96372.1"/>
    </source>
</evidence>
<evidence type="ECO:0000256" key="2">
    <source>
        <dbReference type="ARBA" id="ARBA00012815"/>
    </source>
</evidence>
<dbReference type="Proteomes" id="UP000228533">
    <property type="component" value="Unassembled WGS sequence"/>
</dbReference>
<feature type="binding site" evidence="7">
    <location>
        <position position="283"/>
    </location>
    <ligand>
        <name>L-histidine</name>
        <dbReference type="ChEBI" id="CHEBI:57595"/>
    </ligand>
</feature>